<sequence>MKFTAFELRRVVLPLVSPFTTSFGTQHHREAVILRAVGADAEGWGECVALADPVYSPEYTAGAHQILRSYLLPRLLAAGDVSALQVAPLLHGIVGHRMAKSALEMAVLDAELRAADQSLARYLGATVDRVPSGVSVGIMDTLDDLVSAVGGYLEAGYQRIKIKIKPGWDIEPVRVLREAFGDGFGLQVDANTAYTLGDAAHLRRLDEFRLLLMEQPLGEEDIRQHAELARLVTTPICLDESIVSAEATADAIALRAASVINIKPGRVGGYLEARRIHDICRANGLPVWCGGMLETGLGRAANAALAALPGFTLPGDISASNRFYATDITEPIVLEDGYIRVPTGSGIGVTPIPELLDEVTTEVEWITA</sequence>
<dbReference type="InterPro" id="IPR029017">
    <property type="entry name" value="Enolase-like_N"/>
</dbReference>
<dbReference type="InterPro" id="IPR013341">
    <property type="entry name" value="Mandelate_racemase_N_dom"/>
</dbReference>
<dbReference type="Gene3D" id="3.30.390.10">
    <property type="entry name" value="Enolase-like, N-terminal domain"/>
    <property type="match status" value="1"/>
</dbReference>
<dbReference type="RefSeq" id="WP_259539357.1">
    <property type="nucleotide sequence ID" value="NZ_JANLCJ010000004.1"/>
</dbReference>
<dbReference type="InterPro" id="IPR029065">
    <property type="entry name" value="Enolase_C-like"/>
</dbReference>
<evidence type="ECO:0000256" key="2">
    <source>
        <dbReference type="ARBA" id="ARBA00022723"/>
    </source>
</evidence>
<reference evidence="8" key="1">
    <citation type="submission" date="2022-08" db="EMBL/GenBank/DDBJ databases">
        <authorList>
            <person name="Deng Y."/>
            <person name="Han X.-F."/>
            <person name="Zhang Y.-Q."/>
        </authorList>
    </citation>
    <scope>NUCLEOTIDE SEQUENCE</scope>
    <source>
        <strain evidence="8">CPCC 203386</strain>
    </source>
</reference>
<dbReference type="GO" id="GO:0043748">
    <property type="term" value="F:O-succinylbenzoate synthase activity"/>
    <property type="evidence" value="ECO:0007669"/>
    <property type="project" value="UniProtKB-EC"/>
</dbReference>
<dbReference type="CDD" id="cd03317">
    <property type="entry name" value="NAAAR"/>
    <property type="match status" value="1"/>
</dbReference>
<keyword evidence="2" id="KW-0479">Metal-binding</keyword>
<evidence type="ECO:0000313" key="9">
    <source>
        <dbReference type="Proteomes" id="UP001165586"/>
    </source>
</evidence>
<evidence type="ECO:0000256" key="1">
    <source>
        <dbReference type="ARBA" id="ARBA00001968"/>
    </source>
</evidence>
<dbReference type="EC" id="4.2.1.113" evidence="5 6"/>
<dbReference type="SFLD" id="SFLDS00001">
    <property type="entry name" value="Enolase"/>
    <property type="match status" value="1"/>
</dbReference>
<keyword evidence="4 8" id="KW-0456">Lyase</keyword>
<dbReference type="Gene3D" id="3.20.20.120">
    <property type="entry name" value="Enolase-like C-terminal domain"/>
    <property type="match status" value="1"/>
</dbReference>
<dbReference type="EMBL" id="JANLCJ010000004">
    <property type="protein sequence ID" value="MCS5734493.1"/>
    <property type="molecule type" value="Genomic_DNA"/>
</dbReference>
<gene>
    <name evidence="8" type="primary">menC</name>
    <name evidence="8" type="ORF">N1032_12160</name>
</gene>
<comment type="caution">
    <text evidence="8">The sequence shown here is derived from an EMBL/GenBank/DDBJ whole genome shotgun (WGS) entry which is preliminary data.</text>
</comment>
<evidence type="ECO:0000256" key="5">
    <source>
        <dbReference type="ARBA" id="ARBA00029491"/>
    </source>
</evidence>
<keyword evidence="3" id="KW-0460">Magnesium</keyword>
<dbReference type="NCBIfam" id="TIGR01928">
    <property type="entry name" value="menC_lowGC_arch"/>
    <property type="match status" value="1"/>
</dbReference>
<dbReference type="Pfam" id="PF13378">
    <property type="entry name" value="MR_MLE_C"/>
    <property type="match status" value="1"/>
</dbReference>
<comment type="cofactor">
    <cofactor evidence="1">
        <name>a divalent metal cation</name>
        <dbReference type="ChEBI" id="CHEBI:60240"/>
    </cofactor>
</comment>
<dbReference type="InterPro" id="IPR036849">
    <property type="entry name" value="Enolase-like_C_sf"/>
</dbReference>
<dbReference type="SMART" id="SM00922">
    <property type="entry name" value="MR_MLE"/>
    <property type="match status" value="1"/>
</dbReference>
<dbReference type="Proteomes" id="UP001165586">
    <property type="component" value="Unassembled WGS sequence"/>
</dbReference>
<dbReference type="InterPro" id="IPR010197">
    <property type="entry name" value="OSBS/NAAAR"/>
</dbReference>
<name>A0ABT2H3I3_9MICO</name>
<evidence type="ECO:0000313" key="8">
    <source>
        <dbReference type="EMBL" id="MCS5734493.1"/>
    </source>
</evidence>
<organism evidence="8 9">
    <name type="scientific">Herbiconiux daphne</name>
    <dbReference type="NCBI Taxonomy" id="2970914"/>
    <lineage>
        <taxon>Bacteria</taxon>
        <taxon>Bacillati</taxon>
        <taxon>Actinomycetota</taxon>
        <taxon>Actinomycetes</taxon>
        <taxon>Micrococcales</taxon>
        <taxon>Microbacteriaceae</taxon>
        <taxon>Herbiconiux</taxon>
    </lineage>
</organism>
<evidence type="ECO:0000259" key="7">
    <source>
        <dbReference type="SMART" id="SM00922"/>
    </source>
</evidence>
<dbReference type="PANTHER" id="PTHR48073">
    <property type="entry name" value="O-SUCCINYLBENZOATE SYNTHASE-RELATED"/>
    <property type="match status" value="1"/>
</dbReference>
<proteinExistence type="predicted"/>
<dbReference type="SUPFAM" id="SSF54826">
    <property type="entry name" value="Enolase N-terminal domain-like"/>
    <property type="match status" value="1"/>
</dbReference>
<feature type="domain" description="Mandelate racemase/muconate lactonizing enzyme C-terminal" evidence="7">
    <location>
        <begin position="142"/>
        <end position="235"/>
    </location>
</feature>
<accession>A0ABT2H3I3</accession>
<dbReference type="SUPFAM" id="SSF51604">
    <property type="entry name" value="Enolase C-terminal domain-like"/>
    <property type="match status" value="1"/>
</dbReference>
<keyword evidence="9" id="KW-1185">Reference proteome</keyword>
<evidence type="ECO:0000256" key="6">
    <source>
        <dbReference type="NCBIfam" id="TIGR01928"/>
    </source>
</evidence>
<dbReference type="PANTHER" id="PTHR48073:SF5">
    <property type="entry name" value="O-SUCCINYLBENZOATE SYNTHASE"/>
    <property type="match status" value="1"/>
</dbReference>
<evidence type="ECO:0000256" key="3">
    <source>
        <dbReference type="ARBA" id="ARBA00022842"/>
    </source>
</evidence>
<dbReference type="Pfam" id="PF02746">
    <property type="entry name" value="MR_MLE_N"/>
    <property type="match status" value="1"/>
</dbReference>
<dbReference type="SFLD" id="SFLDG00180">
    <property type="entry name" value="muconate_cycloisomerase"/>
    <property type="match status" value="1"/>
</dbReference>
<protein>
    <recommendedName>
        <fullName evidence="5 6">o-succinylbenzoate synthase</fullName>
        <ecNumber evidence="5 6">4.2.1.113</ecNumber>
    </recommendedName>
</protein>
<dbReference type="InterPro" id="IPR013342">
    <property type="entry name" value="Mandelate_racemase_C"/>
</dbReference>
<dbReference type="SFLD" id="SFLDF00009">
    <property type="entry name" value="o-succinylbenzoate_synthase"/>
    <property type="match status" value="1"/>
</dbReference>
<evidence type="ECO:0000256" key="4">
    <source>
        <dbReference type="ARBA" id="ARBA00023239"/>
    </source>
</evidence>